<dbReference type="EMBL" id="MN661137">
    <property type="protein sequence ID" value="QIT08197.1"/>
    <property type="molecule type" value="Genomic_DNA"/>
</dbReference>
<dbReference type="PANTHER" id="PTHR11573:SF6">
    <property type="entry name" value="RIBONUCLEOSIDE-DIPHOSPHATE REDUCTASE LARGE SUBUNIT"/>
    <property type="match status" value="1"/>
</dbReference>
<dbReference type="InterPro" id="IPR013346">
    <property type="entry name" value="NrdE_NrdA_C"/>
</dbReference>
<dbReference type="GO" id="GO:0009263">
    <property type="term" value="P:deoxyribonucleotide biosynthetic process"/>
    <property type="evidence" value="ECO:0007669"/>
    <property type="project" value="TreeGrafter"/>
</dbReference>
<evidence type="ECO:0000256" key="1">
    <source>
        <dbReference type="ARBA" id="ARBA00010406"/>
    </source>
</evidence>
<dbReference type="Gene3D" id="3.20.70.20">
    <property type="match status" value="1"/>
</dbReference>
<dbReference type="PANTHER" id="PTHR11573">
    <property type="entry name" value="RIBONUCLEOSIDE-DIPHOSPHATE REDUCTASE LARGE CHAIN"/>
    <property type="match status" value="1"/>
</dbReference>
<dbReference type="SUPFAM" id="SSF51998">
    <property type="entry name" value="PFL-like glycyl radical enzymes"/>
    <property type="match status" value="1"/>
</dbReference>
<dbReference type="PROSITE" id="PS00089">
    <property type="entry name" value="RIBORED_LARGE"/>
    <property type="match status" value="1"/>
</dbReference>
<organism evidence="3">
    <name type="scientific">Lymantria dispar multicapsid nuclear polyhedrosis virus</name>
    <name type="common">LdMNPV</name>
    <dbReference type="NCBI Taxonomy" id="10449"/>
    <lineage>
        <taxon>Viruses</taxon>
        <taxon>Viruses incertae sedis</taxon>
        <taxon>Naldaviricetes</taxon>
        <taxon>Lefavirales</taxon>
        <taxon>Baculoviridae</taxon>
        <taxon>Alphabaculovirus</taxon>
        <taxon>Alphabaculovirus lydisparis</taxon>
    </lineage>
</organism>
<dbReference type="InterPro" id="IPR000788">
    <property type="entry name" value="RNR_lg_C"/>
</dbReference>
<name>A0A6H0F1G5_NPVLD</name>
<reference evidence="3" key="1">
    <citation type="submission" date="2019-11" db="EMBL/GenBank/DDBJ databases">
        <title>Strain of Lymantria dispar multiple nucleopolyhedrovirus, used for insecticide preparation.</title>
        <authorList>
            <person name="Kolosov A.V."/>
            <person name="Moiseeva A.A."/>
            <person name="Okhlopkova O.V."/>
            <person name="Safatov A.S."/>
        </authorList>
    </citation>
    <scope>NUCLEOTIDE SEQUENCE</scope>
    <source>
        <strain evidence="3">NSh-07</strain>
    </source>
</reference>
<sequence length="631" mass="69626">MMRRLCGRRAAYARYIYDGAPAALLEIARTFSGPVAMRRIDNLQTSGRNVLASRMMRAGETPAEFCARMGRKLAGGHPTKSELMKSLLESVALVPSSAVCADGADSSSACHLTVFSRSYAAAVKLEELNRAVAMCVNGTGVGIGADNLRYQGSAVAGELKNNFVEICQYIDGGNKLSVAERKSRTALFLSLHNINSLICLTLRQQNARVTPNVFYGLMIPDLFIEAQRRDADASWYFFDGHATLDGASLNECYGREYEDLYARMVEAKLYLKKMNARRVLGEIIMCIAENGFPYVVWRDRVNEYNNQKRLGVVQTLNLCTEICQHADSGADSMCTLLTVNAAAYCEDYDRAAVFREIEADLAAHGMLECMPPFGGNELFAHCFATAYMATFALNALLGETARREIGVTPTGLFDAVYIMCGREAAYDAMPECAAAAAEYIYMGCVLSSIAYSRAHGVVCRNFAKSEFSRGLLQFDLRRVAPALRWDAIRPHMMRGMANSMLTAQAPTATTSLLTNVTESVQYPMAGAVATTKNSGIGRFAETPFFLLRRREAAAGANKFVSIEKQVEVYERTAPFVDQSQSVIISCKATYEDVFRVLRRTFDAKLKTAIYYLMFTTKQKYLDMSSCDACAQ</sequence>
<dbReference type="GO" id="GO:0005524">
    <property type="term" value="F:ATP binding"/>
    <property type="evidence" value="ECO:0007669"/>
    <property type="project" value="TreeGrafter"/>
</dbReference>
<organismHost>
    <name type="scientific">Lepidoptera</name>
    <name type="common">moths &amp; butterflies</name>
    <dbReference type="NCBI Taxonomy" id="7088"/>
</organismHost>
<protein>
    <submittedName>
        <fullName evidence="3">Ribonucleotide reductase subunit 1</fullName>
    </submittedName>
</protein>
<dbReference type="Pfam" id="PF02867">
    <property type="entry name" value="Ribonuc_red_lgC"/>
    <property type="match status" value="1"/>
</dbReference>
<accession>A0A6H0F1G5</accession>
<dbReference type="GO" id="GO:0004748">
    <property type="term" value="F:ribonucleoside-diphosphate reductase activity, thioredoxin disulfide as acceptor"/>
    <property type="evidence" value="ECO:0007669"/>
    <property type="project" value="TreeGrafter"/>
</dbReference>
<dbReference type="PRINTS" id="PR01183">
    <property type="entry name" value="RIBORDTASEM1"/>
</dbReference>
<proteinExistence type="inferred from homology"/>
<comment type="similarity">
    <text evidence="1">Belongs to the ribonucleoside diphosphate reductase large chain family.</text>
</comment>
<dbReference type="InterPro" id="IPR039718">
    <property type="entry name" value="Rrm1"/>
</dbReference>
<feature type="domain" description="Ribonucleotide reductase large subunit" evidence="2">
    <location>
        <begin position="485"/>
        <end position="506"/>
    </location>
</feature>
<evidence type="ECO:0000259" key="2">
    <source>
        <dbReference type="PROSITE" id="PS00089"/>
    </source>
</evidence>
<evidence type="ECO:0000313" key="3">
    <source>
        <dbReference type="EMBL" id="QIT08197.1"/>
    </source>
</evidence>